<reference evidence="1 2" key="1">
    <citation type="journal article" date="2019" name="Int. J. Syst. Evol. Microbiol.">
        <title>The Global Catalogue of Microorganisms (GCM) 10K type strain sequencing project: providing services to taxonomists for standard genome sequencing and annotation.</title>
        <authorList>
            <consortium name="The Broad Institute Genomics Platform"/>
            <consortium name="The Broad Institute Genome Sequencing Center for Infectious Disease"/>
            <person name="Wu L."/>
            <person name="Ma J."/>
        </authorList>
    </citation>
    <scope>NUCLEOTIDE SEQUENCE [LARGE SCALE GENOMIC DNA]</scope>
    <source>
        <strain evidence="1 2">JCM 13004</strain>
    </source>
</reference>
<gene>
    <name evidence="1" type="ORF">GCM10009665_28340</name>
</gene>
<accession>A0ABN1W5R9</accession>
<comment type="caution">
    <text evidence="1">The sequence shown here is derived from an EMBL/GenBank/DDBJ whole genome shotgun (WGS) entry which is preliminary data.</text>
</comment>
<evidence type="ECO:0000313" key="1">
    <source>
        <dbReference type="EMBL" id="GAA1236526.1"/>
    </source>
</evidence>
<dbReference type="InterPro" id="IPR045428">
    <property type="entry name" value="EACC1"/>
</dbReference>
<protein>
    <submittedName>
        <fullName evidence="1">Uncharacterized protein</fullName>
    </submittedName>
</protein>
<organism evidence="1 2">
    <name type="scientific">Kitasatospora nipponensis</name>
    <dbReference type="NCBI Taxonomy" id="258049"/>
    <lineage>
        <taxon>Bacteria</taxon>
        <taxon>Bacillati</taxon>
        <taxon>Actinomycetota</taxon>
        <taxon>Actinomycetes</taxon>
        <taxon>Kitasatosporales</taxon>
        <taxon>Streptomycetaceae</taxon>
        <taxon>Kitasatospora</taxon>
    </lineage>
</organism>
<name>A0ABN1W5R9_9ACTN</name>
<dbReference type="Pfam" id="PF19953">
    <property type="entry name" value="EACC1"/>
    <property type="match status" value="1"/>
</dbReference>
<sequence length="65" mass="6930">MDARISVVDGSGEELSSLYAWLVDEDELRGRGRAVRRSIGENELGSAVDLLTVAVGAGVTRLNQV</sequence>
<keyword evidence="2" id="KW-1185">Reference proteome</keyword>
<dbReference type="RefSeq" id="WP_344441860.1">
    <property type="nucleotide sequence ID" value="NZ_BAAALF010000040.1"/>
</dbReference>
<dbReference type="Proteomes" id="UP001500037">
    <property type="component" value="Unassembled WGS sequence"/>
</dbReference>
<evidence type="ECO:0000313" key="2">
    <source>
        <dbReference type="Proteomes" id="UP001500037"/>
    </source>
</evidence>
<dbReference type="EMBL" id="BAAALF010000040">
    <property type="protein sequence ID" value="GAA1236526.1"/>
    <property type="molecule type" value="Genomic_DNA"/>
</dbReference>
<proteinExistence type="predicted"/>